<comment type="caution">
    <text evidence="3">The sequence shown here is derived from an EMBL/GenBank/DDBJ whole genome shotgun (WGS) entry which is preliminary data.</text>
</comment>
<evidence type="ECO:0000313" key="4">
    <source>
        <dbReference type="Proteomes" id="UP000788262"/>
    </source>
</evidence>
<protein>
    <submittedName>
        <fullName evidence="3">Helix-turn-helix domain-containing protein</fullName>
    </submittedName>
</protein>
<dbReference type="RefSeq" id="WP_205386717.1">
    <property type="nucleotide sequence ID" value="NZ_JAFFZS010000042.1"/>
</dbReference>
<evidence type="ECO:0000256" key="1">
    <source>
        <dbReference type="SAM" id="MobiDB-lite"/>
    </source>
</evidence>
<gene>
    <name evidence="3" type="ORF">JS756_31720</name>
</gene>
<evidence type="ECO:0000313" key="3">
    <source>
        <dbReference type="EMBL" id="MBN0048584.1"/>
    </source>
</evidence>
<dbReference type="InterPro" id="IPR025736">
    <property type="entry name" value="PucR_C-HTH_dom"/>
</dbReference>
<dbReference type="Pfam" id="PF13556">
    <property type="entry name" value="HTH_30"/>
    <property type="match status" value="1"/>
</dbReference>
<sequence length="393" mass="41819">MGAPPERDLLFPAESTTGNDDADEARRRIQWEIFSALTEVVSGQGDWSTESAARIRAEGRAWARCGGSVDDLLAMLRTMTRRLINRCTVSGQEQDSMGYEVTVLRLGDAGRRVGRELSCGFFEEEVDAAPEPPPRTPSAADVPGTGPGACAVLGVRAPSCTRADIDRAVGRHAVATVLGSSEGVHVLLSATDQEEAVALARAVHQDLQGEVWIAVHRQDSRAGHADPREQPDEGVLSVVDGICATLLALGSPPGVYELDDVLVEYGAAATPAVSERLVRMVEPLHEHPVLWETLAALIAADGVRHRACLRLGVHRNTLDRRLQRIALLTGQRPEGLRGLATLRAALAVVAVTRLRRSALLAGYDAAAQVHQALPALPPSPPAALQARPVASAL</sequence>
<feature type="domain" description="PucR C-terminal helix-turn-helix" evidence="2">
    <location>
        <begin position="290"/>
        <end position="347"/>
    </location>
</feature>
<dbReference type="EMBL" id="JAFFZS010000042">
    <property type="protein sequence ID" value="MBN0048584.1"/>
    <property type="molecule type" value="Genomic_DNA"/>
</dbReference>
<name>A0ABS2VZX2_STRAS</name>
<dbReference type="Proteomes" id="UP000788262">
    <property type="component" value="Unassembled WGS sequence"/>
</dbReference>
<evidence type="ECO:0000259" key="2">
    <source>
        <dbReference type="Pfam" id="PF13556"/>
    </source>
</evidence>
<reference evidence="3 4" key="1">
    <citation type="submission" date="2021-02" db="EMBL/GenBank/DDBJ databases">
        <title>Whole genome sequencing of Streptomyces actuosus VRA1.</title>
        <authorList>
            <person name="Sen G."/>
            <person name="Sen A."/>
        </authorList>
    </citation>
    <scope>NUCLEOTIDE SEQUENCE [LARGE SCALE GENOMIC DNA]</scope>
    <source>
        <strain evidence="3 4">VRA1</strain>
    </source>
</reference>
<feature type="region of interest" description="Disordered" evidence="1">
    <location>
        <begin position="1"/>
        <end position="22"/>
    </location>
</feature>
<accession>A0ABS2VZX2</accession>
<organism evidence="3 4">
    <name type="scientific">Streptomyces actuosus</name>
    <dbReference type="NCBI Taxonomy" id="1885"/>
    <lineage>
        <taxon>Bacteria</taxon>
        <taxon>Bacillati</taxon>
        <taxon>Actinomycetota</taxon>
        <taxon>Actinomycetes</taxon>
        <taxon>Kitasatosporales</taxon>
        <taxon>Streptomycetaceae</taxon>
        <taxon>Streptomyces</taxon>
    </lineage>
</organism>
<proteinExistence type="predicted"/>
<keyword evidence="4" id="KW-1185">Reference proteome</keyword>
<dbReference type="Gene3D" id="1.10.10.2840">
    <property type="entry name" value="PucR C-terminal helix-turn-helix domain"/>
    <property type="match status" value="1"/>
</dbReference>
<dbReference type="InterPro" id="IPR042070">
    <property type="entry name" value="PucR_C-HTH_sf"/>
</dbReference>